<dbReference type="AlphaFoldDB" id="A0A094W8P0"/>
<protein>
    <submittedName>
        <fullName evidence="2">Uncharacterized protein</fullName>
    </submittedName>
</protein>
<keyword evidence="1" id="KW-0812">Transmembrane</keyword>
<proteinExistence type="predicted"/>
<dbReference type="EMBL" id="JPGK01000011">
    <property type="protein sequence ID" value="KGA92865.1"/>
    <property type="molecule type" value="Genomic_DNA"/>
</dbReference>
<organism evidence="2 3">
    <name type="scientific">Leptospirillum ferriphilum</name>
    <dbReference type="NCBI Taxonomy" id="178606"/>
    <lineage>
        <taxon>Bacteria</taxon>
        <taxon>Pseudomonadati</taxon>
        <taxon>Nitrospirota</taxon>
        <taxon>Nitrospiria</taxon>
        <taxon>Nitrospirales</taxon>
        <taxon>Nitrospiraceae</taxon>
        <taxon>Leptospirillum</taxon>
    </lineage>
</organism>
<keyword evidence="1" id="KW-0472">Membrane</keyword>
<accession>A0A094W8P0</accession>
<evidence type="ECO:0000256" key="1">
    <source>
        <dbReference type="SAM" id="Phobius"/>
    </source>
</evidence>
<dbReference type="RefSeq" id="WP_014961428.1">
    <property type="nucleotide sequence ID" value="NZ_JPGK01000011.1"/>
</dbReference>
<dbReference type="Proteomes" id="UP000029452">
    <property type="component" value="Unassembled WGS sequence"/>
</dbReference>
<name>A0A094W8P0_9BACT</name>
<gene>
    <name evidence="2" type="ORF">LptCag_1699</name>
</gene>
<sequence>MLTKKHLIGAITIMLAVSVAVYLAKSGVRRGHSLPPADLASLRAGEAVMVIRTTYACPSLAAMNRLHEDAVAHDEIGFANHFSREHCEKIKGVAGPFRILGFSDGPAGVRYVGVAGEPPQPERWIFGAPGVFSLRKP</sequence>
<evidence type="ECO:0000313" key="3">
    <source>
        <dbReference type="Proteomes" id="UP000029452"/>
    </source>
</evidence>
<dbReference type="OrthoDB" id="9875143at2"/>
<comment type="caution">
    <text evidence="2">The sequence shown here is derived from an EMBL/GenBank/DDBJ whole genome shotgun (WGS) entry which is preliminary data.</text>
</comment>
<evidence type="ECO:0000313" key="2">
    <source>
        <dbReference type="EMBL" id="KGA92865.1"/>
    </source>
</evidence>
<feature type="transmembrane region" description="Helical" evidence="1">
    <location>
        <begin position="6"/>
        <end position="24"/>
    </location>
</feature>
<keyword evidence="1" id="KW-1133">Transmembrane helix</keyword>
<reference evidence="2 3" key="1">
    <citation type="submission" date="2014-06" db="EMBL/GenBank/DDBJ databases">
        <title>Draft genome sequence of iron oxidizing acidophile Leptospirillum ferriphilum DSM14647.</title>
        <authorList>
            <person name="Cardenas J.P."/>
            <person name="Lazcano M."/>
            <person name="Ossandon F.J."/>
            <person name="Corbett M."/>
            <person name="Holmes D.S."/>
            <person name="Watkin E."/>
        </authorList>
    </citation>
    <scope>NUCLEOTIDE SEQUENCE [LARGE SCALE GENOMIC DNA]</scope>
    <source>
        <strain evidence="2 3">DSM 14647</strain>
    </source>
</reference>
<dbReference type="PATRIC" id="fig|178606.4.peg.2459"/>